<evidence type="ECO:0000256" key="8">
    <source>
        <dbReference type="ARBA" id="ARBA00023136"/>
    </source>
</evidence>
<organism evidence="12 13">
    <name type="scientific">Perkinsus olseni</name>
    <name type="common">Perkinsus atlanticus</name>
    <dbReference type="NCBI Taxonomy" id="32597"/>
    <lineage>
        <taxon>Eukaryota</taxon>
        <taxon>Sar</taxon>
        <taxon>Alveolata</taxon>
        <taxon>Perkinsozoa</taxon>
        <taxon>Perkinsea</taxon>
        <taxon>Perkinsida</taxon>
        <taxon>Perkinsidae</taxon>
        <taxon>Perkinsus</taxon>
    </lineage>
</organism>
<keyword evidence="4 10" id="KW-0812">Transmembrane</keyword>
<evidence type="ECO:0000313" key="13">
    <source>
        <dbReference type="Proteomes" id="UP000574390"/>
    </source>
</evidence>
<dbReference type="GO" id="GO:0005886">
    <property type="term" value="C:plasma membrane"/>
    <property type="evidence" value="ECO:0007669"/>
    <property type="project" value="UniProtKB-SubCell"/>
</dbReference>
<evidence type="ECO:0000256" key="1">
    <source>
        <dbReference type="ARBA" id="ARBA00004651"/>
    </source>
</evidence>
<evidence type="ECO:0000256" key="7">
    <source>
        <dbReference type="ARBA" id="ARBA00023065"/>
    </source>
</evidence>
<dbReference type="InterPro" id="IPR004709">
    <property type="entry name" value="NaH_exchanger"/>
</dbReference>
<gene>
    <name evidence="12" type="ORF">FOZ62_023877</name>
</gene>
<dbReference type="Proteomes" id="UP000574390">
    <property type="component" value="Unassembled WGS sequence"/>
</dbReference>
<reference evidence="12 13" key="1">
    <citation type="submission" date="2020-04" db="EMBL/GenBank/DDBJ databases">
        <title>Perkinsus olseni comparative genomics.</title>
        <authorList>
            <person name="Bogema D.R."/>
        </authorList>
    </citation>
    <scope>NUCLEOTIDE SEQUENCE [LARGE SCALE GENOMIC DNA]</scope>
    <source>
        <strain evidence="12">ATCC PRA-205</strain>
    </source>
</reference>
<proteinExistence type="predicted"/>
<feature type="transmembrane region" description="Helical" evidence="10">
    <location>
        <begin position="140"/>
        <end position="160"/>
    </location>
</feature>
<keyword evidence="3" id="KW-1003">Cell membrane</keyword>
<comment type="subcellular location">
    <subcellularLocation>
        <location evidence="1">Cell membrane</location>
        <topology evidence="1">Multi-pass membrane protein</topology>
    </subcellularLocation>
</comment>
<feature type="transmembrane region" description="Helical" evidence="10">
    <location>
        <begin position="20"/>
        <end position="37"/>
    </location>
</feature>
<keyword evidence="5 10" id="KW-1133">Transmembrane helix</keyword>
<dbReference type="InterPro" id="IPR006153">
    <property type="entry name" value="Cation/H_exchanger_TM"/>
</dbReference>
<keyword evidence="7" id="KW-0406">Ion transport</keyword>
<feature type="transmembrane region" description="Helical" evidence="10">
    <location>
        <begin position="242"/>
        <end position="264"/>
    </location>
</feature>
<feature type="transmembrane region" description="Helical" evidence="10">
    <location>
        <begin position="200"/>
        <end position="222"/>
    </location>
</feature>
<evidence type="ECO:0000256" key="4">
    <source>
        <dbReference type="ARBA" id="ARBA00022692"/>
    </source>
</evidence>
<evidence type="ECO:0000259" key="11">
    <source>
        <dbReference type="Pfam" id="PF00999"/>
    </source>
</evidence>
<keyword evidence="9" id="KW-0739">Sodium transport</keyword>
<accession>A0A7J6QB29</accession>
<evidence type="ECO:0000256" key="6">
    <source>
        <dbReference type="ARBA" id="ARBA00023053"/>
    </source>
</evidence>
<keyword evidence="2" id="KW-0813">Transport</keyword>
<comment type="caution">
    <text evidence="12">The sequence shown here is derived from an EMBL/GenBank/DDBJ whole genome shotgun (WGS) entry which is preliminary data.</text>
</comment>
<keyword evidence="6" id="KW-0915">Sodium</keyword>
<evidence type="ECO:0000256" key="2">
    <source>
        <dbReference type="ARBA" id="ARBA00022448"/>
    </source>
</evidence>
<sequence>MPSLDDDASAYESVVSVNSVLFSAGLLLTFVWGYLVNTGSVKHISQSTGAVLIGFIMGVVIRLLGVADRKEMLGMSAELFYFALLPPIIFDASFSLNTNMFMNNLTSILTFAFIGSTGRTAYPLDADSVAGILDGPGTTISAYVTSIGLWTFSTSWLVGLKNTEALRGYCMTFGALISSTDPVAVMALMGGSKYRPNKTLHSLVFGESVLNDAVAIVLFAAYQQAYFSPRGTSSGLAQSPLLHFLTVTFGSVIFGILSGALVSASY</sequence>
<dbReference type="GO" id="GO:0098719">
    <property type="term" value="P:sodium ion import across plasma membrane"/>
    <property type="evidence" value="ECO:0007669"/>
    <property type="project" value="TreeGrafter"/>
</dbReference>
<feature type="transmembrane region" description="Helical" evidence="10">
    <location>
        <begin position="79"/>
        <end position="96"/>
    </location>
</feature>
<dbReference type="Pfam" id="PF00999">
    <property type="entry name" value="Na_H_Exchanger"/>
    <property type="match status" value="1"/>
</dbReference>
<dbReference type="GO" id="GO:0051453">
    <property type="term" value="P:regulation of intracellular pH"/>
    <property type="evidence" value="ECO:0007669"/>
    <property type="project" value="TreeGrafter"/>
</dbReference>
<dbReference type="PANTHER" id="PTHR10110:SF86">
    <property type="entry name" value="SODIUM_HYDROGEN EXCHANGER 7"/>
    <property type="match status" value="1"/>
</dbReference>
<evidence type="ECO:0000256" key="10">
    <source>
        <dbReference type="SAM" id="Phobius"/>
    </source>
</evidence>
<dbReference type="GO" id="GO:0015385">
    <property type="term" value="F:sodium:proton antiporter activity"/>
    <property type="evidence" value="ECO:0007669"/>
    <property type="project" value="InterPro"/>
</dbReference>
<evidence type="ECO:0000256" key="9">
    <source>
        <dbReference type="ARBA" id="ARBA00023201"/>
    </source>
</evidence>
<protein>
    <recommendedName>
        <fullName evidence="11">Cation/H+ exchanger transmembrane domain-containing protein</fullName>
    </recommendedName>
</protein>
<dbReference type="PANTHER" id="PTHR10110">
    <property type="entry name" value="SODIUM/HYDROGEN EXCHANGER"/>
    <property type="match status" value="1"/>
</dbReference>
<dbReference type="PRINTS" id="PR01084">
    <property type="entry name" value="NAHEXCHNGR"/>
</dbReference>
<dbReference type="Gene3D" id="6.10.140.1330">
    <property type="match status" value="1"/>
</dbReference>
<feature type="non-terminal residue" evidence="12">
    <location>
        <position position="266"/>
    </location>
</feature>
<dbReference type="AlphaFoldDB" id="A0A7J6QB29"/>
<feature type="transmembrane region" description="Helical" evidence="10">
    <location>
        <begin position="49"/>
        <end position="67"/>
    </location>
</feature>
<dbReference type="InterPro" id="IPR018422">
    <property type="entry name" value="Cation/H_exchanger_CPA1"/>
</dbReference>
<evidence type="ECO:0000313" key="12">
    <source>
        <dbReference type="EMBL" id="KAF4705392.1"/>
    </source>
</evidence>
<dbReference type="EMBL" id="JABANM010030953">
    <property type="protein sequence ID" value="KAF4705392.1"/>
    <property type="molecule type" value="Genomic_DNA"/>
</dbReference>
<dbReference type="GO" id="GO:0015386">
    <property type="term" value="F:potassium:proton antiporter activity"/>
    <property type="evidence" value="ECO:0007669"/>
    <property type="project" value="TreeGrafter"/>
</dbReference>
<name>A0A7J6QB29_PEROL</name>
<evidence type="ECO:0000256" key="3">
    <source>
        <dbReference type="ARBA" id="ARBA00022475"/>
    </source>
</evidence>
<evidence type="ECO:0000256" key="5">
    <source>
        <dbReference type="ARBA" id="ARBA00022989"/>
    </source>
</evidence>
<feature type="domain" description="Cation/H+ exchanger transmembrane" evidence="11">
    <location>
        <begin position="33"/>
        <end position="263"/>
    </location>
</feature>
<keyword evidence="8 10" id="KW-0472">Membrane</keyword>